<dbReference type="InterPro" id="IPR014743">
    <property type="entry name" value="Cl-channel_core"/>
</dbReference>
<dbReference type="SUPFAM" id="SSF81340">
    <property type="entry name" value="Clc chloride channel"/>
    <property type="match status" value="1"/>
</dbReference>
<feature type="transmembrane region" description="Helical" evidence="7">
    <location>
        <begin position="129"/>
        <end position="148"/>
    </location>
</feature>
<keyword evidence="4 7" id="KW-1133">Transmembrane helix</keyword>
<evidence type="ECO:0000256" key="5">
    <source>
        <dbReference type="ARBA" id="ARBA00023122"/>
    </source>
</evidence>
<feature type="non-terminal residue" evidence="8">
    <location>
        <position position="1"/>
    </location>
</feature>
<protein>
    <submittedName>
        <fullName evidence="8">Uncharacterized protein</fullName>
    </submittedName>
</protein>
<accession>A0A177AUG8</accession>
<evidence type="ECO:0000256" key="3">
    <source>
        <dbReference type="ARBA" id="ARBA00022737"/>
    </source>
</evidence>
<keyword evidence="3" id="KW-0677">Repeat</keyword>
<keyword evidence="6 7" id="KW-0472">Membrane</keyword>
<dbReference type="Pfam" id="PF00654">
    <property type="entry name" value="Voltage_CLC"/>
    <property type="match status" value="1"/>
</dbReference>
<dbReference type="PANTHER" id="PTHR11689">
    <property type="entry name" value="CHLORIDE CHANNEL PROTEIN CLC FAMILY MEMBER"/>
    <property type="match status" value="1"/>
</dbReference>
<keyword evidence="9" id="KW-1185">Reference proteome</keyword>
<keyword evidence="5" id="KW-0129">CBS domain</keyword>
<feature type="transmembrane region" description="Helical" evidence="7">
    <location>
        <begin position="6"/>
        <end position="32"/>
    </location>
</feature>
<proteinExistence type="predicted"/>
<reference evidence="8 9" key="1">
    <citation type="submission" date="2016-04" db="EMBL/GenBank/DDBJ databases">
        <title>The genome of Intoshia linei affirms orthonectids as highly simplified spiralians.</title>
        <authorList>
            <person name="Mikhailov K.V."/>
            <person name="Slusarev G.S."/>
            <person name="Nikitin M.A."/>
            <person name="Logacheva M.D."/>
            <person name="Penin A."/>
            <person name="Aleoshin V."/>
            <person name="Panchin Y.V."/>
        </authorList>
    </citation>
    <scope>NUCLEOTIDE SEQUENCE [LARGE SCALE GENOMIC DNA]</scope>
    <source>
        <strain evidence="8">Intl2013</strain>
        <tissue evidence="8">Whole animal</tissue>
    </source>
</reference>
<dbReference type="InterPro" id="IPR051280">
    <property type="entry name" value="Cl-channel/antiporter"/>
</dbReference>
<evidence type="ECO:0000256" key="4">
    <source>
        <dbReference type="ARBA" id="ARBA00022989"/>
    </source>
</evidence>
<dbReference type="Gene3D" id="1.10.3080.10">
    <property type="entry name" value="Clc chloride channel"/>
    <property type="match status" value="1"/>
</dbReference>
<dbReference type="Proteomes" id="UP000078046">
    <property type="component" value="Unassembled WGS sequence"/>
</dbReference>
<evidence type="ECO:0000256" key="6">
    <source>
        <dbReference type="ARBA" id="ARBA00023136"/>
    </source>
</evidence>
<sequence>INNNTLISIISLLGIICKFFRCIMWTLIISFLPMLFSCKRKNCTNFDCNLQQNITETNQPVFDNNNVLCNQNATEKGYNELSSLLNDKPIVAVQNIFSRESHLKYSIPELSVLLILYFVFSAYCGNTGVSGGLLIPMIFIGGLYGRIIGRLLITIIGKIPNTIATSWINPGVLALLGSASFLSGVTRNTISLAIILVHISETVLK</sequence>
<dbReference type="GO" id="GO:0015108">
    <property type="term" value="F:chloride transmembrane transporter activity"/>
    <property type="evidence" value="ECO:0007669"/>
    <property type="project" value="InterPro"/>
</dbReference>
<dbReference type="AlphaFoldDB" id="A0A177AUG8"/>
<gene>
    <name evidence="8" type="ORF">A3Q56_06632</name>
</gene>
<evidence type="ECO:0000256" key="1">
    <source>
        <dbReference type="ARBA" id="ARBA00004141"/>
    </source>
</evidence>
<comment type="caution">
    <text evidence="8">The sequence shown here is derived from an EMBL/GenBank/DDBJ whole genome shotgun (WGS) entry which is preliminary data.</text>
</comment>
<dbReference type="EMBL" id="LWCA01001202">
    <property type="protein sequence ID" value="OAF65648.1"/>
    <property type="molecule type" value="Genomic_DNA"/>
</dbReference>
<evidence type="ECO:0000313" key="9">
    <source>
        <dbReference type="Proteomes" id="UP000078046"/>
    </source>
</evidence>
<evidence type="ECO:0000256" key="2">
    <source>
        <dbReference type="ARBA" id="ARBA00022692"/>
    </source>
</evidence>
<comment type="subcellular location">
    <subcellularLocation>
        <location evidence="1">Membrane</location>
        <topology evidence="1">Multi-pass membrane protein</topology>
    </subcellularLocation>
</comment>
<dbReference type="InterPro" id="IPR001807">
    <property type="entry name" value="ClC"/>
</dbReference>
<evidence type="ECO:0000256" key="7">
    <source>
        <dbReference type="SAM" id="Phobius"/>
    </source>
</evidence>
<name>A0A177AUG8_9BILA</name>
<dbReference type="GO" id="GO:0016020">
    <property type="term" value="C:membrane"/>
    <property type="evidence" value="ECO:0007669"/>
    <property type="project" value="UniProtKB-SubCell"/>
</dbReference>
<keyword evidence="2 7" id="KW-0812">Transmembrane</keyword>
<evidence type="ECO:0000313" key="8">
    <source>
        <dbReference type="EMBL" id="OAF65648.1"/>
    </source>
</evidence>
<organism evidence="8 9">
    <name type="scientific">Intoshia linei</name>
    <dbReference type="NCBI Taxonomy" id="1819745"/>
    <lineage>
        <taxon>Eukaryota</taxon>
        <taxon>Metazoa</taxon>
        <taxon>Spiralia</taxon>
        <taxon>Lophotrochozoa</taxon>
        <taxon>Mesozoa</taxon>
        <taxon>Orthonectida</taxon>
        <taxon>Rhopaluridae</taxon>
        <taxon>Intoshia</taxon>
    </lineage>
</organism>
<feature type="transmembrane region" description="Helical" evidence="7">
    <location>
        <begin position="105"/>
        <end position="123"/>
    </location>
</feature>
<dbReference type="PRINTS" id="PR00762">
    <property type="entry name" value="CLCHANNEL"/>
</dbReference>